<dbReference type="InterPro" id="IPR036709">
    <property type="entry name" value="Autotransporte_beta_dom_sf"/>
</dbReference>
<dbReference type="InterPro" id="IPR005546">
    <property type="entry name" value="Autotransporte_beta"/>
</dbReference>
<keyword evidence="3" id="KW-1185">Reference proteome</keyword>
<dbReference type="RefSeq" id="WP_244949402.1">
    <property type="nucleotide sequence ID" value="NZ_JABJWD010000058.1"/>
</dbReference>
<reference evidence="2 3" key="1">
    <citation type="submission" date="2022-07" db="EMBL/GenBank/DDBJ databases">
        <title>Genome stability of Gluconacetobacter entanii AV429.</title>
        <authorList>
            <person name="Trcek J."/>
            <person name="Cepec E."/>
        </authorList>
    </citation>
    <scope>NUCLEOTIDE SEQUENCE [LARGE SCALE GENOMIC DNA]</scope>
    <source>
        <strain evidence="2 3">AV429_2022</strain>
    </source>
</reference>
<sequence length="662" mass="67985">MVATNYGSIFGAEQGVRVSGNVAVYNYGTISSNDVAFVGNPSSGTTDLENYGTIKGGTQALILQDGSNTVLGVHDGSQIVGDIVSRGNLDIHDDGNYTLDNSLNNNMSGIGTLTKSGTGLLDYTGDGTAYNGQTYVADGTLAVDGNLSAAPVTVESGAMLEGGGTVGNVVVDQGATLQGGRDGTGTLSVNGNLQQQAGSTLLADGGLVSVTGHAAIAQGAQLSVSQSIVNDLRDSAGTAGYRVLSAAQGVSGTYTLLGDTQVSAFDSVMDAYDANDVYLRAEQTRAFTDAAVTRNQMASAGALDAMGGTGLGRTVGLVGSDAQARQAFNATSGEIHASARTELIQDSFYLRNAAIDRLRGAACDPGAGPQSTATLRGRRTDGTCQQQRAAMWGEAYGGWGHNSGDGNAAGMHHSVGGFILGADAPVFGTWRVGGLVSYGHSAFDVGGRDSSGHSNNVSIGGYAGTHWGRLALRIGATYSWNMLGMNRQVAFSGYSARESSAYMGGTAQGFGDLGYRFDAGPVALEPFANVAYVNLHTDGFHEHGGSAALVGRAIDTGTTYSTFGLRMSSNLRAGAVTLVPNASFAYRHAFGELTPTTREYFAHGGGTTFDIAGVPLSENAAVLDAGLKAVMSNRIDVGVSYIGQYGERSTDSGIRGKFRLKF</sequence>
<dbReference type="InterPro" id="IPR006315">
    <property type="entry name" value="OM_autotransptr_brl_dom"/>
</dbReference>
<comment type="caution">
    <text evidence="2">The sequence shown here is derived from an EMBL/GenBank/DDBJ whole genome shotgun (WGS) entry which is preliminary data.</text>
</comment>
<dbReference type="SUPFAM" id="SSF103515">
    <property type="entry name" value="Autotransporter"/>
    <property type="match status" value="1"/>
</dbReference>
<dbReference type="SMART" id="SM00869">
    <property type="entry name" value="Autotransporter"/>
    <property type="match status" value="1"/>
</dbReference>
<dbReference type="NCBIfam" id="TIGR01414">
    <property type="entry name" value="autotrans_barl"/>
    <property type="match status" value="1"/>
</dbReference>
<dbReference type="PROSITE" id="PS51208">
    <property type="entry name" value="AUTOTRANSPORTER"/>
    <property type="match status" value="1"/>
</dbReference>
<feature type="domain" description="Autotransporter" evidence="1">
    <location>
        <begin position="384"/>
        <end position="662"/>
    </location>
</feature>
<protein>
    <submittedName>
        <fullName evidence="2">Autotransporter domain-containing protein</fullName>
    </submittedName>
</protein>
<organism evidence="2 3">
    <name type="scientific">Gluconacetobacter entanii</name>
    <dbReference type="NCBI Taxonomy" id="108528"/>
    <lineage>
        <taxon>Bacteria</taxon>
        <taxon>Pseudomonadati</taxon>
        <taxon>Pseudomonadota</taxon>
        <taxon>Alphaproteobacteria</taxon>
        <taxon>Acetobacterales</taxon>
        <taxon>Acetobacteraceae</taxon>
        <taxon>Gluconacetobacter</taxon>
    </lineage>
</organism>
<dbReference type="InterPro" id="IPR011050">
    <property type="entry name" value="Pectin_lyase_fold/virulence"/>
</dbReference>
<dbReference type="Gene3D" id="2.40.128.130">
    <property type="entry name" value="Autotransporter beta-domain"/>
    <property type="match status" value="1"/>
</dbReference>
<evidence type="ECO:0000313" key="3">
    <source>
        <dbReference type="Proteomes" id="UP001526337"/>
    </source>
</evidence>
<dbReference type="SUPFAM" id="SSF51126">
    <property type="entry name" value="Pectin lyase-like"/>
    <property type="match status" value="1"/>
</dbReference>
<dbReference type="EMBL" id="JANGSQ010000098">
    <property type="protein sequence ID" value="MCW4590343.1"/>
    <property type="molecule type" value="Genomic_DNA"/>
</dbReference>
<proteinExistence type="predicted"/>
<evidence type="ECO:0000313" key="2">
    <source>
        <dbReference type="EMBL" id="MCW4590343.1"/>
    </source>
</evidence>
<dbReference type="Proteomes" id="UP001526337">
    <property type="component" value="Unassembled WGS sequence"/>
</dbReference>
<evidence type="ECO:0000259" key="1">
    <source>
        <dbReference type="PROSITE" id="PS51208"/>
    </source>
</evidence>
<accession>A0ABT3K4J9</accession>
<dbReference type="Pfam" id="PF03797">
    <property type="entry name" value="Autotransporter"/>
    <property type="match status" value="1"/>
</dbReference>
<gene>
    <name evidence="2" type="ORF">NO263_07095</name>
</gene>
<name>A0ABT3K4J9_9PROT</name>